<evidence type="ECO:0000256" key="1">
    <source>
        <dbReference type="ARBA" id="ARBA00023002"/>
    </source>
</evidence>
<dbReference type="Gene3D" id="3.30.1060.10">
    <property type="entry name" value="Peptide methionine sulphoxide reductase MsrA"/>
    <property type="match status" value="1"/>
</dbReference>
<accession>A0A1M6SKI7</accession>
<dbReference type="EC" id="1.8.4.11" evidence="4"/>
<comment type="catalytic activity">
    <reaction evidence="3 4">
        <text>[thioredoxin]-disulfide + L-methionine + H2O = L-methionine (S)-S-oxide + [thioredoxin]-dithiol</text>
        <dbReference type="Rhea" id="RHEA:19993"/>
        <dbReference type="Rhea" id="RHEA-COMP:10698"/>
        <dbReference type="Rhea" id="RHEA-COMP:10700"/>
        <dbReference type="ChEBI" id="CHEBI:15377"/>
        <dbReference type="ChEBI" id="CHEBI:29950"/>
        <dbReference type="ChEBI" id="CHEBI:50058"/>
        <dbReference type="ChEBI" id="CHEBI:57844"/>
        <dbReference type="ChEBI" id="CHEBI:58772"/>
        <dbReference type="EC" id="1.8.4.11"/>
    </reaction>
</comment>
<dbReference type="RefSeq" id="WP_073281545.1">
    <property type="nucleotide sequence ID" value="NZ_FRAS01000003.1"/>
</dbReference>
<evidence type="ECO:0000256" key="4">
    <source>
        <dbReference type="HAMAP-Rule" id="MF_01401"/>
    </source>
</evidence>
<organism evidence="6 7">
    <name type="scientific">Hymenobacter psychrotolerans DSM 18569</name>
    <dbReference type="NCBI Taxonomy" id="1121959"/>
    <lineage>
        <taxon>Bacteria</taxon>
        <taxon>Pseudomonadati</taxon>
        <taxon>Bacteroidota</taxon>
        <taxon>Cytophagia</taxon>
        <taxon>Cytophagales</taxon>
        <taxon>Hymenobacteraceae</taxon>
        <taxon>Hymenobacter</taxon>
    </lineage>
</organism>
<evidence type="ECO:0000256" key="3">
    <source>
        <dbReference type="ARBA" id="ARBA00048782"/>
    </source>
</evidence>
<feature type="domain" description="Peptide methionine sulphoxide reductase MsrA" evidence="5">
    <location>
        <begin position="3"/>
        <end position="156"/>
    </location>
</feature>
<dbReference type="AlphaFoldDB" id="A0A1M6SKI7"/>
<dbReference type="NCBIfam" id="TIGR00401">
    <property type="entry name" value="msrA"/>
    <property type="match status" value="1"/>
</dbReference>
<comment type="similarity">
    <text evidence="4">Belongs to the MsrA Met sulfoxide reductase family.</text>
</comment>
<dbReference type="SUPFAM" id="SSF55068">
    <property type="entry name" value="Peptide methionine sulfoxide reductase"/>
    <property type="match status" value="1"/>
</dbReference>
<dbReference type="Proteomes" id="UP000183947">
    <property type="component" value="Unassembled WGS sequence"/>
</dbReference>
<dbReference type="PANTHER" id="PTHR43774">
    <property type="entry name" value="PEPTIDE METHIONINE SULFOXIDE REDUCTASE"/>
    <property type="match status" value="1"/>
</dbReference>
<comment type="catalytic activity">
    <reaction evidence="2 4">
        <text>L-methionyl-[protein] + [thioredoxin]-disulfide + H2O = L-methionyl-(S)-S-oxide-[protein] + [thioredoxin]-dithiol</text>
        <dbReference type="Rhea" id="RHEA:14217"/>
        <dbReference type="Rhea" id="RHEA-COMP:10698"/>
        <dbReference type="Rhea" id="RHEA-COMP:10700"/>
        <dbReference type="Rhea" id="RHEA-COMP:12313"/>
        <dbReference type="Rhea" id="RHEA-COMP:12315"/>
        <dbReference type="ChEBI" id="CHEBI:15377"/>
        <dbReference type="ChEBI" id="CHEBI:16044"/>
        <dbReference type="ChEBI" id="CHEBI:29950"/>
        <dbReference type="ChEBI" id="CHEBI:44120"/>
        <dbReference type="ChEBI" id="CHEBI:50058"/>
        <dbReference type="EC" id="1.8.4.11"/>
    </reaction>
</comment>
<dbReference type="Pfam" id="PF01625">
    <property type="entry name" value="PMSR"/>
    <property type="match status" value="1"/>
</dbReference>
<evidence type="ECO:0000256" key="2">
    <source>
        <dbReference type="ARBA" id="ARBA00047806"/>
    </source>
</evidence>
<protein>
    <recommendedName>
        <fullName evidence="4">Peptide methionine sulfoxide reductase MsrA</fullName>
        <shortName evidence="4">Protein-methionine-S-oxide reductase</shortName>
        <ecNumber evidence="4">1.8.4.11</ecNumber>
    </recommendedName>
    <alternativeName>
        <fullName evidence="4">Peptide-methionine (S)-S-oxide reductase</fullName>
        <shortName evidence="4">Peptide Met(O) reductase</shortName>
    </alternativeName>
</protein>
<sequence length="180" mass="20500">MEKATFGAGCFWCVEAVFQDLEGVAQVVSGYSNGRIANPTYREVCSGLTGHAEVIQLTYDPAVISFEELLEVFWKTHDPTTLNRQGADTGTQYRSGVYYHNDEQRRLAEEYKQKLNEAHAFESPIVTEIEPLKSFYPAEAYHQNYYKQNGREPYCQFVVRPKVDKVRAVFGDKLRKAALG</sequence>
<name>A0A1M6SKI7_9BACT</name>
<dbReference type="GO" id="GO:0033744">
    <property type="term" value="F:L-methionine:thioredoxin-disulfide S-oxidoreductase activity"/>
    <property type="evidence" value="ECO:0007669"/>
    <property type="project" value="RHEA"/>
</dbReference>
<dbReference type="HAMAP" id="MF_01401">
    <property type="entry name" value="MsrA"/>
    <property type="match status" value="1"/>
</dbReference>
<dbReference type="OrthoDB" id="4174719at2"/>
<dbReference type="PANTHER" id="PTHR43774:SF1">
    <property type="entry name" value="PEPTIDE METHIONINE SULFOXIDE REDUCTASE MSRA 2"/>
    <property type="match status" value="1"/>
</dbReference>
<keyword evidence="1 4" id="KW-0560">Oxidoreductase</keyword>
<keyword evidence="7" id="KW-1185">Reference proteome</keyword>
<evidence type="ECO:0000313" key="7">
    <source>
        <dbReference type="Proteomes" id="UP000183947"/>
    </source>
</evidence>
<dbReference type="STRING" id="1121959.SAMN02746009_00904"/>
<comment type="function">
    <text evidence="4">Has an important function as a repair enzyme for proteins that have been inactivated by oxidation. Catalyzes the reversible oxidation-reduction of methionine sulfoxide in proteins to methionine.</text>
</comment>
<feature type="active site" evidence="4">
    <location>
        <position position="10"/>
    </location>
</feature>
<dbReference type="EMBL" id="FRAS01000003">
    <property type="protein sequence ID" value="SHK45252.1"/>
    <property type="molecule type" value="Genomic_DNA"/>
</dbReference>
<evidence type="ECO:0000313" key="6">
    <source>
        <dbReference type="EMBL" id="SHK45252.1"/>
    </source>
</evidence>
<proteinExistence type="inferred from homology"/>
<dbReference type="InterPro" id="IPR036509">
    <property type="entry name" value="Met_Sox_Rdtase_MsrA_sf"/>
</dbReference>
<evidence type="ECO:0000259" key="5">
    <source>
        <dbReference type="Pfam" id="PF01625"/>
    </source>
</evidence>
<dbReference type="GO" id="GO:0008113">
    <property type="term" value="F:peptide-methionine (S)-S-oxide reductase activity"/>
    <property type="evidence" value="ECO:0007669"/>
    <property type="project" value="UniProtKB-UniRule"/>
</dbReference>
<gene>
    <name evidence="4" type="primary">msrA</name>
    <name evidence="6" type="ORF">SAMN02746009_00904</name>
</gene>
<reference evidence="7" key="1">
    <citation type="submission" date="2016-11" db="EMBL/GenBank/DDBJ databases">
        <authorList>
            <person name="Varghese N."/>
            <person name="Submissions S."/>
        </authorList>
    </citation>
    <scope>NUCLEOTIDE SEQUENCE [LARGE SCALE GENOMIC DNA]</scope>
    <source>
        <strain evidence="7">DSM 18569</strain>
    </source>
</reference>
<dbReference type="InterPro" id="IPR002569">
    <property type="entry name" value="Met_Sox_Rdtase_MsrA_dom"/>
</dbReference>